<dbReference type="EMBL" id="JAAWVO010073579">
    <property type="protein sequence ID" value="MBN3324965.1"/>
    <property type="molecule type" value="Genomic_DNA"/>
</dbReference>
<evidence type="ECO:0000313" key="16">
    <source>
        <dbReference type="Proteomes" id="UP000736164"/>
    </source>
</evidence>
<dbReference type="CDD" id="cd01860">
    <property type="entry name" value="Rab5_related"/>
    <property type="match status" value="1"/>
</dbReference>
<keyword evidence="5" id="KW-0967">Endosome</keyword>
<dbReference type="CDD" id="cd04381">
    <property type="entry name" value="RhoGap_RalBP1"/>
    <property type="match status" value="1"/>
</dbReference>
<dbReference type="Gene3D" id="3.40.50.300">
    <property type="entry name" value="P-loop containing nucleotide triphosphate hydrolases"/>
    <property type="match status" value="1"/>
</dbReference>
<reference evidence="15" key="1">
    <citation type="journal article" date="2021" name="Cell">
        <title>Tracing the genetic footprints of vertebrate landing in non-teleost ray-finned fishes.</title>
        <authorList>
            <person name="Bi X."/>
            <person name="Wang K."/>
            <person name="Yang L."/>
            <person name="Pan H."/>
            <person name="Jiang H."/>
            <person name="Wei Q."/>
            <person name="Fang M."/>
            <person name="Yu H."/>
            <person name="Zhu C."/>
            <person name="Cai Y."/>
            <person name="He Y."/>
            <person name="Gan X."/>
            <person name="Zeng H."/>
            <person name="Yu D."/>
            <person name="Zhu Y."/>
            <person name="Jiang H."/>
            <person name="Qiu Q."/>
            <person name="Yang H."/>
            <person name="Zhang Y.E."/>
            <person name="Wang W."/>
            <person name="Zhu M."/>
            <person name="He S."/>
            <person name="Zhang G."/>
        </authorList>
    </citation>
    <scope>NUCLEOTIDE SEQUENCE</scope>
    <source>
        <strain evidence="15">Allg_001</strain>
    </source>
</reference>
<dbReference type="SMART" id="SM00324">
    <property type="entry name" value="RhoGAP"/>
    <property type="match status" value="1"/>
</dbReference>
<dbReference type="SMART" id="SM00173">
    <property type="entry name" value="RAS"/>
    <property type="match status" value="1"/>
</dbReference>
<dbReference type="InterPro" id="IPR013783">
    <property type="entry name" value="Ig-like_fold"/>
</dbReference>
<dbReference type="InterPro" id="IPR008936">
    <property type="entry name" value="Rho_GTPase_activation_prot"/>
</dbReference>
<feature type="compositionally biased region" description="Basic and acidic residues" evidence="12">
    <location>
        <begin position="52"/>
        <end position="68"/>
    </location>
</feature>
<dbReference type="PANTHER" id="PTHR12783">
    <property type="entry name" value="RALA BINDING PROTEIN 1 RALBP1"/>
    <property type="match status" value="1"/>
</dbReference>
<dbReference type="Gene3D" id="2.60.40.10">
    <property type="entry name" value="Immunoglobulins"/>
    <property type="match status" value="1"/>
</dbReference>
<dbReference type="SMART" id="SM00176">
    <property type="entry name" value="RAN"/>
    <property type="match status" value="1"/>
</dbReference>
<keyword evidence="11" id="KW-0175">Coiled coil</keyword>
<dbReference type="SMART" id="SM00175">
    <property type="entry name" value="RAB"/>
    <property type="match status" value="1"/>
</dbReference>
<keyword evidence="10" id="KW-0968">Cytoplasmic vesicle</keyword>
<evidence type="ECO:0000256" key="1">
    <source>
        <dbReference type="ARBA" id="ARBA00004412"/>
    </source>
</evidence>
<keyword evidence="13" id="KW-0812">Transmembrane</keyword>
<dbReference type="GO" id="GO:0007264">
    <property type="term" value="P:small GTPase-mediated signal transduction"/>
    <property type="evidence" value="ECO:0007669"/>
    <property type="project" value="InterPro"/>
</dbReference>
<keyword evidence="6" id="KW-0342">GTP-binding</keyword>
<keyword evidence="4" id="KW-0547">Nucleotide-binding</keyword>
<dbReference type="Gene3D" id="1.20.58.90">
    <property type="match status" value="1"/>
</dbReference>
<dbReference type="InterPro" id="IPR008962">
    <property type="entry name" value="PapD-like_sf"/>
</dbReference>
<feature type="region of interest" description="Disordered" evidence="12">
    <location>
        <begin position="1177"/>
        <end position="1206"/>
    </location>
</feature>
<dbReference type="InterPro" id="IPR001806">
    <property type="entry name" value="Small_GTPase"/>
</dbReference>
<feature type="non-terminal residue" evidence="15">
    <location>
        <position position="1285"/>
    </location>
</feature>
<comment type="caution">
    <text evidence="15">The sequence shown here is derived from an EMBL/GenBank/DDBJ whole genome shotgun (WGS) entry which is preliminary data.</text>
</comment>
<feature type="compositionally biased region" description="Low complexity" evidence="12">
    <location>
        <begin position="175"/>
        <end position="184"/>
    </location>
</feature>
<feature type="region of interest" description="Disordered" evidence="12">
    <location>
        <begin position="1"/>
        <end position="184"/>
    </location>
</feature>
<evidence type="ECO:0000256" key="7">
    <source>
        <dbReference type="ARBA" id="ARBA00023136"/>
    </source>
</evidence>
<keyword evidence="8" id="KW-0449">Lipoprotein</keyword>
<dbReference type="InterPro" id="IPR005225">
    <property type="entry name" value="Small_GTP-bd"/>
</dbReference>
<keyword evidence="16" id="KW-1185">Reference proteome</keyword>
<dbReference type="InterPro" id="IPR049041">
    <property type="entry name" value="RalBP1-like_Ral-bd"/>
</dbReference>
<feature type="compositionally biased region" description="Polar residues" evidence="12">
    <location>
        <begin position="1186"/>
        <end position="1202"/>
    </location>
</feature>
<evidence type="ECO:0000256" key="5">
    <source>
        <dbReference type="ARBA" id="ARBA00022753"/>
    </source>
</evidence>
<evidence type="ECO:0000256" key="12">
    <source>
        <dbReference type="SAM" id="MobiDB-lite"/>
    </source>
</evidence>
<dbReference type="InterPro" id="IPR027417">
    <property type="entry name" value="P-loop_NTPase"/>
</dbReference>
<feature type="non-terminal residue" evidence="15">
    <location>
        <position position="1"/>
    </location>
</feature>
<protein>
    <submittedName>
        <fullName evidence="15">RBP1 protein</fullName>
    </submittedName>
</protein>
<evidence type="ECO:0000256" key="6">
    <source>
        <dbReference type="ARBA" id="ARBA00023134"/>
    </source>
</evidence>
<dbReference type="GO" id="GO:0003924">
    <property type="term" value="F:GTPase activity"/>
    <property type="evidence" value="ECO:0007669"/>
    <property type="project" value="InterPro"/>
</dbReference>
<dbReference type="SMART" id="SM00174">
    <property type="entry name" value="RHO"/>
    <property type="match status" value="1"/>
</dbReference>
<organism evidence="15 16">
    <name type="scientific">Atractosteus spatula</name>
    <name type="common">Alligator gar</name>
    <name type="synonym">Lepisosteus spatula</name>
    <dbReference type="NCBI Taxonomy" id="7917"/>
    <lineage>
        <taxon>Eukaryota</taxon>
        <taxon>Metazoa</taxon>
        <taxon>Chordata</taxon>
        <taxon>Craniata</taxon>
        <taxon>Vertebrata</taxon>
        <taxon>Euteleostomi</taxon>
        <taxon>Actinopterygii</taxon>
        <taxon>Neopterygii</taxon>
        <taxon>Holostei</taxon>
        <taxon>Semionotiformes</taxon>
        <taxon>Lepisosteidae</taxon>
        <taxon>Atractosteus</taxon>
    </lineage>
</organism>
<feature type="compositionally biased region" description="Polar residues" evidence="12">
    <location>
        <begin position="1107"/>
        <end position="1116"/>
    </location>
</feature>
<dbReference type="GO" id="GO:0031267">
    <property type="term" value="F:small GTPase binding"/>
    <property type="evidence" value="ECO:0007669"/>
    <property type="project" value="InterPro"/>
</dbReference>
<feature type="region of interest" description="Disordered" evidence="12">
    <location>
        <begin position="859"/>
        <end position="879"/>
    </location>
</feature>
<dbReference type="GO" id="GO:0005769">
    <property type="term" value="C:early endosome"/>
    <property type="evidence" value="ECO:0007669"/>
    <property type="project" value="UniProtKB-SubCell"/>
</dbReference>
<dbReference type="PROSITE" id="PS51421">
    <property type="entry name" value="RAS"/>
    <property type="match status" value="1"/>
</dbReference>
<dbReference type="InterPro" id="IPR000198">
    <property type="entry name" value="RhoGAP_dom"/>
</dbReference>
<feature type="domain" description="Rho-GAP" evidence="14">
    <location>
        <begin position="192"/>
        <end position="409"/>
    </location>
</feature>
<accession>A0A8J7P427</accession>
<feature type="coiled-coil region" evidence="11">
    <location>
        <begin position="1207"/>
        <end position="1234"/>
    </location>
</feature>
<evidence type="ECO:0000259" key="14">
    <source>
        <dbReference type="PROSITE" id="PS50238"/>
    </source>
</evidence>
<dbReference type="GO" id="GO:0006897">
    <property type="term" value="P:endocytosis"/>
    <property type="evidence" value="ECO:0007669"/>
    <property type="project" value="TreeGrafter"/>
</dbReference>
<evidence type="ECO:0000256" key="4">
    <source>
        <dbReference type="ARBA" id="ARBA00022741"/>
    </source>
</evidence>
<dbReference type="PRINTS" id="PR00449">
    <property type="entry name" value="RASTRNSFRMNG"/>
</dbReference>
<keyword evidence="9" id="KW-0636">Prenylation</keyword>
<dbReference type="GO" id="GO:0005525">
    <property type="term" value="F:GTP binding"/>
    <property type="evidence" value="ECO:0007669"/>
    <property type="project" value="UniProtKB-KW"/>
</dbReference>
<feature type="transmembrane region" description="Helical" evidence="13">
    <location>
        <begin position="1264"/>
        <end position="1284"/>
    </location>
</feature>
<comment type="subcellular location">
    <subcellularLocation>
        <location evidence="2">Cytoplasmic vesicle</location>
        <location evidence="2">Phagosome membrane</location>
        <topology evidence="2">Lipid-anchor</topology>
        <orientation evidence="2">Cytoplasmic side</orientation>
    </subcellularLocation>
    <subcellularLocation>
        <location evidence="1">Early endosome</location>
    </subcellularLocation>
</comment>
<feature type="region of interest" description="Disordered" evidence="12">
    <location>
        <begin position="531"/>
        <end position="558"/>
    </location>
</feature>
<feature type="compositionally biased region" description="Basic and acidic residues" evidence="12">
    <location>
        <begin position="119"/>
        <end position="155"/>
    </location>
</feature>
<proteinExistence type="predicted"/>
<dbReference type="PROSITE" id="PS51419">
    <property type="entry name" value="RAB"/>
    <property type="match status" value="1"/>
</dbReference>
<dbReference type="InterPro" id="IPR039767">
    <property type="entry name" value="RALBP1"/>
</dbReference>
<dbReference type="FunFam" id="1.20.58.90:FF:000001">
    <property type="entry name" value="ralA-binding protein 1"/>
    <property type="match status" value="1"/>
</dbReference>
<dbReference type="PANTHER" id="PTHR12783:SF5">
    <property type="entry name" value="RALA-BINDING PROTEIN 1"/>
    <property type="match status" value="1"/>
</dbReference>
<dbReference type="SUPFAM" id="SSF52540">
    <property type="entry name" value="P-loop containing nucleoside triphosphate hydrolases"/>
    <property type="match status" value="1"/>
</dbReference>
<evidence type="ECO:0000256" key="11">
    <source>
        <dbReference type="SAM" id="Coils"/>
    </source>
</evidence>
<dbReference type="Pfam" id="PF20924">
    <property type="entry name" value="RLIP76_Ral-bd"/>
    <property type="match status" value="1"/>
</dbReference>
<dbReference type="Proteomes" id="UP000736164">
    <property type="component" value="Unassembled WGS sequence"/>
</dbReference>
<dbReference type="SUPFAM" id="SSF49354">
    <property type="entry name" value="PapD-like"/>
    <property type="match status" value="1"/>
</dbReference>
<evidence type="ECO:0000256" key="3">
    <source>
        <dbReference type="ARBA" id="ARBA00022468"/>
    </source>
</evidence>
<dbReference type="NCBIfam" id="TIGR00231">
    <property type="entry name" value="small_GTP"/>
    <property type="match status" value="1"/>
</dbReference>
<keyword evidence="13" id="KW-1133">Transmembrane helix</keyword>
<dbReference type="Pfam" id="PF00620">
    <property type="entry name" value="RhoGAP"/>
    <property type="match status" value="1"/>
</dbReference>
<feature type="region of interest" description="Disordered" evidence="12">
    <location>
        <begin position="1107"/>
        <end position="1127"/>
    </location>
</feature>
<evidence type="ECO:0000256" key="9">
    <source>
        <dbReference type="ARBA" id="ARBA00023289"/>
    </source>
</evidence>
<sequence>MTECFLPPSSSPSEHRRAEHPGGLARTPSSEEISPTKFPGLYRTGEPSPPHDGLHEPPEAASDDEKEHGKKKNKFKKKEKRTEGYAAFQEDSSGDEAESPSKMKRSKGIHVFKKPSFSKKKEKDFKVKEKPKEEKHKEDKHKEEKTKDKKSKDLTAAEVVKQWKEKKKKKKPTAEPEAVPAEAPSARPVFGAPLAEAAERTVLYDGIQLPAVFRECVDYIESYGMKCEGIYRVSGMKSKVDELKAAYDREECPSLEEYDAHTVASLLKQYLRELPENLLGRELNARFEEACGRPSEAEKVQEFQRLLAEMPACSRLLLSWLVTHMDHVIAKEPDTKMNIQNISIVLSPTVQISNRVLYVFFTHVKELFGCVQLKPVVKPLRWSNMATMPALPETQESIKEEIRRQEFLLNCLHRDLQAGIKDLSKEERLWEVQRILTALKRKLREAKRQASRPLECETKIAQEIASLSKEDVSKEEMTENEEEVINILLAQENEILTEQEELVSMEQLLRRQIATEKEEIERLRAEIAEIQSRQQQHGRSETEEYSSDSESESEDEEELQIILEDLQKQNEELEIKNTHLNQAVHEEREAIIELRVQLRLLQRHRLPQEPPSPGVGKSSIVCRFVQDHFDHNISPTIGASFLTKTVPCGSELHKFLIWDTAGQERFHSLAPMYYRGSAAAVIVYDITKLDSFQTLKKWVKELKEHGPEDIVVAIAGNKNDLGDIREVPMKEAKEYAESIAAIFIETSARNAVNVEELFQKITAARYRHHRNSPAKMSKQEQILILDPPNDLKFKAQLAELRPSPRRLPLASTPGRSVIVAAVRGVGLSVVWMCQARALQLRTACCLFFTSRHTFRVPRPCPPRRGRKAPLATTHAGDPAGLQGNWGTLPALEELEEPWPANPTLLWESWSQFQAREPGSYSSALAWEIKLSHLGVPYNHLTHEFLPAWPLPISSFRMAGFNGHLFITSQYEFSVTQREKRGQSRNDALSLTQLVVCGAGEAIEPRGPVGPGERAGGEEELAVGIVMLQPFDYDPNEKSKHKFMVQTIFAPPNVSDLEAVWKDAKPDDLMDSKLRCIFELPSENDKVRSNTGEQRSLAGGLVTPLKSSKANKFSSDSGAHLPPRAAPTPGCAHEFRTPLSVRHLLTPGSVSNRSDLQGFLSAPSSEVKVRKMQNDIDSNKAAPVLNASKQDGSSVPKPSSASLDDTEMRKLMEECKRLQSEVMKFADENRQLKDEGLRMRKVARSDNIVSNPGGVMGRDHGSNSLPSLLVVIAAIFIGFFLGKFIL</sequence>
<dbReference type="SUPFAM" id="SSF48350">
    <property type="entry name" value="GTPase activation domain, GAP"/>
    <property type="match status" value="1"/>
</dbReference>
<dbReference type="FunFam" id="1.10.555.10:FF:000087">
    <property type="entry name" value="RalA-binding protein 1"/>
    <property type="match status" value="1"/>
</dbReference>
<dbReference type="GO" id="GO:0005096">
    <property type="term" value="F:GTPase activator activity"/>
    <property type="evidence" value="ECO:0007669"/>
    <property type="project" value="UniProtKB-KW"/>
</dbReference>
<evidence type="ECO:0000256" key="2">
    <source>
        <dbReference type="ARBA" id="ARBA00004616"/>
    </source>
</evidence>
<dbReference type="FunFam" id="3.40.50.300:FF:000346">
    <property type="entry name" value="RAB31, member RAS oncogene family"/>
    <property type="match status" value="1"/>
</dbReference>
<keyword evidence="3" id="KW-0343">GTPase activation</keyword>
<gene>
    <name evidence="15" type="primary">Ralbp1</name>
    <name evidence="15" type="ORF">GTO95_0018609</name>
</gene>
<name>A0A8J7P427_ATRSP</name>
<dbReference type="GO" id="GO:0030670">
    <property type="term" value="C:phagocytic vesicle membrane"/>
    <property type="evidence" value="ECO:0007669"/>
    <property type="project" value="UniProtKB-SubCell"/>
</dbReference>
<keyword evidence="7 13" id="KW-0472">Membrane</keyword>
<evidence type="ECO:0000256" key="10">
    <source>
        <dbReference type="ARBA" id="ARBA00023329"/>
    </source>
</evidence>
<evidence type="ECO:0000256" key="13">
    <source>
        <dbReference type="SAM" id="Phobius"/>
    </source>
</evidence>
<dbReference type="Gene3D" id="1.10.555.10">
    <property type="entry name" value="Rho GTPase activation protein"/>
    <property type="match status" value="1"/>
</dbReference>
<feature type="compositionally biased region" description="Basic residues" evidence="12">
    <location>
        <begin position="69"/>
        <end position="79"/>
    </location>
</feature>
<dbReference type="Pfam" id="PF00071">
    <property type="entry name" value="Ras"/>
    <property type="match status" value="1"/>
</dbReference>
<evidence type="ECO:0000256" key="8">
    <source>
        <dbReference type="ARBA" id="ARBA00023288"/>
    </source>
</evidence>
<dbReference type="PROSITE" id="PS50238">
    <property type="entry name" value="RHOGAP"/>
    <property type="match status" value="1"/>
</dbReference>
<evidence type="ECO:0000313" key="15">
    <source>
        <dbReference type="EMBL" id="MBN3324965.1"/>
    </source>
</evidence>
<feature type="compositionally biased region" description="Basic residues" evidence="12">
    <location>
        <begin position="102"/>
        <end position="118"/>
    </location>
</feature>
<feature type="compositionally biased region" description="Acidic residues" evidence="12">
    <location>
        <begin position="543"/>
        <end position="558"/>
    </location>
</feature>